<dbReference type="SUPFAM" id="SSF54585">
    <property type="entry name" value="Cdc48 domain 2-like"/>
    <property type="match status" value="1"/>
</dbReference>
<keyword evidence="2" id="KW-0067">ATP-binding</keyword>
<keyword evidence="1" id="KW-0547">Nucleotide-binding</keyword>
<name>A0A813KYJ7_POLGL</name>
<dbReference type="GO" id="GO:0005524">
    <property type="term" value="F:ATP binding"/>
    <property type="evidence" value="ECO:0007669"/>
    <property type="project" value="UniProtKB-KW"/>
</dbReference>
<dbReference type="InterPro" id="IPR029067">
    <property type="entry name" value="CDC48_domain_2-like_sf"/>
</dbReference>
<sequence>TMAAADVAIPVHVPTGAGTRELIDLGNPVLKLQKLDNPQVSLNQLGQRYGAQALRSIFEKLTERGLPTTFEEIDLSDNLIGDEGALYLKQGLSESATLKRLIAPRSGIRSEGFASIGGLIATTPNLEMLVLSSNLADAAGVAGEFSSGLSKNKSLRKEALKDAQSPKKVKTNAAHDFRKQFKEGQKNMTPPVSDATRAFYESLLQENPDSHIAIRFAVENGIMPLDEHKKLLKKYNHLKEKGAFSVAVKLARALEKKRKLGGMKVKKDKKAQLRCSLALCLRPSGGRSESLRFASKRPSSRLRTPKVSALQVKQEKASALQVKRASKGAAVGRELEDPGHHALFFLLRPLTEAARKVAANLQPAPQKEVSDTFLGFGGVLAVVILQKGGDYIGRVAFDSLEAVSSVLECESLEVDGWALSPMGRVVWGWRTLAFRLVIPKPVGESSTGLKLDTAVGTHLSVSHAGGTSVLAAIHELRQCIRLIWGSVQVAALLGGSGRIALTTLYRKLRRSQDTDRRNLCGWFIISPERKTEMSVINRTFGAVLDPVKVPAKTEAQEIVDTEEGPLIPEIIRLLTRAGVADMVAGIEQFRDLTLQVVKPMQLLRAGAQAADGKLCMDALSAIDELDSEFSQGGASVATSIVVALGGRRALRELLANSEVGSDDLALFAAQAVATAAEERGTNAALARGLGYPKLGFSRSKQFSAQSKMGFPPSGPKIWTPQVKPILALRGPDIGNHQSGDDRHCDPNVDVQAAPLGPSGIEQVMLLRLAGRWERWEQQRQRHLEKPQLRNPQLLRCLTCWALVFPVCPVQLLAGVQFVDSAQEQRPCQSRFPNCLVSPLTSKVCKKQTSRLMLPLSKYAMIQVDQECGLGEFGVVSCVPARGSIGQQTEIVCSGLSVPVLTRVQLTCLEASAGEEDEDENQLYQDSVKPWLVKHRETRRQDGCHHLVVVSQDQVLTIKGIEFGVRALDPAGRCGAIDASTSIFVSYVETPVLTKVHVLPYGDTLPAAYSYDIFGDFIRPFLREHPFAIYGLGDHFAYRGVRFRVMATDPPQTAARVIPLR</sequence>
<feature type="non-terminal residue" evidence="3">
    <location>
        <position position="1"/>
    </location>
</feature>
<dbReference type="SMART" id="SM00368">
    <property type="entry name" value="LRR_RI"/>
    <property type="match status" value="1"/>
</dbReference>
<gene>
    <name evidence="3" type="ORF">PGLA2088_LOCUS40361</name>
</gene>
<evidence type="ECO:0000313" key="4">
    <source>
        <dbReference type="Proteomes" id="UP000626109"/>
    </source>
</evidence>
<dbReference type="Proteomes" id="UP000626109">
    <property type="component" value="Unassembled WGS sequence"/>
</dbReference>
<proteinExistence type="predicted"/>
<feature type="non-terminal residue" evidence="3">
    <location>
        <position position="1060"/>
    </location>
</feature>
<evidence type="ECO:0000313" key="3">
    <source>
        <dbReference type="EMBL" id="CAE8718929.1"/>
    </source>
</evidence>
<accession>A0A813KYJ7</accession>
<dbReference type="PANTHER" id="PTHR33828">
    <property type="entry name" value="OS05G0596200 PROTEIN"/>
    <property type="match status" value="1"/>
</dbReference>
<dbReference type="PANTHER" id="PTHR33828:SF2">
    <property type="entry name" value="NUCLEOLIN"/>
    <property type="match status" value="1"/>
</dbReference>
<dbReference type="SUPFAM" id="SSF52047">
    <property type="entry name" value="RNI-like"/>
    <property type="match status" value="1"/>
</dbReference>
<dbReference type="EMBL" id="CAJNNW010033448">
    <property type="protein sequence ID" value="CAE8718929.1"/>
    <property type="molecule type" value="Genomic_DNA"/>
</dbReference>
<dbReference type="InterPro" id="IPR032675">
    <property type="entry name" value="LRR_dom_sf"/>
</dbReference>
<protein>
    <submittedName>
        <fullName evidence="3">Uncharacterized protein</fullName>
    </submittedName>
</protein>
<evidence type="ECO:0000256" key="1">
    <source>
        <dbReference type="ARBA" id="ARBA00022741"/>
    </source>
</evidence>
<reference evidence="3" key="1">
    <citation type="submission" date="2021-02" db="EMBL/GenBank/DDBJ databases">
        <authorList>
            <person name="Dougan E. K."/>
            <person name="Rhodes N."/>
            <person name="Thang M."/>
            <person name="Chan C."/>
        </authorList>
    </citation>
    <scope>NUCLEOTIDE SEQUENCE</scope>
</reference>
<organism evidence="3 4">
    <name type="scientific">Polarella glacialis</name>
    <name type="common">Dinoflagellate</name>
    <dbReference type="NCBI Taxonomy" id="89957"/>
    <lineage>
        <taxon>Eukaryota</taxon>
        <taxon>Sar</taxon>
        <taxon>Alveolata</taxon>
        <taxon>Dinophyceae</taxon>
        <taxon>Suessiales</taxon>
        <taxon>Suessiaceae</taxon>
        <taxon>Polarella</taxon>
    </lineage>
</organism>
<comment type="caution">
    <text evidence="3">The sequence shown here is derived from an EMBL/GenBank/DDBJ whole genome shotgun (WGS) entry which is preliminary data.</text>
</comment>
<dbReference type="Gene3D" id="3.10.330.10">
    <property type="match status" value="1"/>
</dbReference>
<dbReference type="AlphaFoldDB" id="A0A813KYJ7"/>
<evidence type="ECO:0000256" key="2">
    <source>
        <dbReference type="ARBA" id="ARBA00022840"/>
    </source>
</evidence>
<dbReference type="Gene3D" id="3.80.10.10">
    <property type="entry name" value="Ribonuclease Inhibitor"/>
    <property type="match status" value="1"/>
</dbReference>